<keyword evidence="2" id="KW-0472">Membrane</keyword>
<dbReference type="PANTHER" id="PTHR10424:SF82">
    <property type="entry name" value="ENVELOPE GLYCOPROTEIN-RELATED"/>
    <property type="match status" value="1"/>
</dbReference>
<keyword evidence="1" id="KW-0175">Coiled coil</keyword>
<feature type="transmembrane region" description="Helical" evidence="2">
    <location>
        <begin position="30"/>
        <end position="52"/>
    </location>
</feature>
<keyword evidence="3" id="KW-0261">Viral envelope protein</keyword>
<organism evidence="3 4">
    <name type="scientific">Cricetulus griseus</name>
    <name type="common">Chinese hamster</name>
    <name type="synonym">Cricetulus barabensis griseus</name>
    <dbReference type="NCBI Taxonomy" id="10029"/>
    <lineage>
        <taxon>Eukaryota</taxon>
        <taxon>Metazoa</taxon>
        <taxon>Chordata</taxon>
        <taxon>Craniata</taxon>
        <taxon>Vertebrata</taxon>
        <taxon>Euteleostomi</taxon>
        <taxon>Mammalia</taxon>
        <taxon>Eutheria</taxon>
        <taxon>Euarchontoglires</taxon>
        <taxon>Glires</taxon>
        <taxon>Rodentia</taxon>
        <taxon>Myomorpha</taxon>
        <taxon>Muroidea</taxon>
        <taxon>Cricetidae</taxon>
        <taxon>Cricetinae</taxon>
        <taxon>Cricetulus</taxon>
    </lineage>
</organism>
<dbReference type="CDD" id="cd09851">
    <property type="entry name" value="HTLV-1-like_HR1-HR2"/>
    <property type="match status" value="1"/>
</dbReference>
<dbReference type="Pfam" id="PF00429">
    <property type="entry name" value="TLV_coat"/>
    <property type="match status" value="1"/>
</dbReference>
<evidence type="ECO:0000256" key="1">
    <source>
        <dbReference type="SAM" id="Coils"/>
    </source>
</evidence>
<name>G3H0N3_CRIGR</name>
<gene>
    <name evidence="3" type="ORF">I79_003697</name>
</gene>
<feature type="transmembrane region" description="Helical" evidence="2">
    <location>
        <begin position="159"/>
        <end position="185"/>
    </location>
</feature>
<dbReference type="AlphaFoldDB" id="G3H0N3"/>
<dbReference type="InterPro" id="IPR018154">
    <property type="entry name" value="TLV/ENV_coat_polyprotein"/>
</dbReference>
<accession>G3H0N3</accession>
<proteinExistence type="predicted"/>
<dbReference type="InParanoid" id="G3H0N3"/>
<dbReference type="Gene3D" id="1.10.287.210">
    <property type="match status" value="1"/>
</dbReference>
<dbReference type="Proteomes" id="UP000001075">
    <property type="component" value="Unassembled WGS sequence"/>
</dbReference>
<protein>
    <submittedName>
        <fullName evidence="3">Envelope glycoprotein</fullName>
    </submittedName>
</protein>
<dbReference type="EMBL" id="JH000095">
    <property type="protein sequence ID" value="EGV93674.1"/>
    <property type="molecule type" value="Genomic_DNA"/>
</dbReference>
<evidence type="ECO:0000256" key="2">
    <source>
        <dbReference type="SAM" id="Phobius"/>
    </source>
</evidence>
<keyword evidence="2" id="KW-0812">Transmembrane</keyword>
<feature type="coiled-coil region" evidence="1">
    <location>
        <begin position="62"/>
        <end position="89"/>
    </location>
</feature>
<dbReference type="STRING" id="10029.G3H0N3"/>
<keyword evidence="2" id="KW-1133">Transmembrane helix</keyword>
<dbReference type="PANTHER" id="PTHR10424">
    <property type="entry name" value="VIRAL ENVELOPE PROTEIN"/>
    <property type="match status" value="1"/>
</dbReference>
<evidence type="ECO:0000313" key="4">
    <source>
        <dbReference type="Proteomes" id="UP000001075"/>
    </source>
</evidence>
<evidence type="ECO:0000313" key="3">
    <source>
        <dbReference type="EMBL" id="EGV93674.1"/>
    </source>
</evidence>
<sequence>MPHVLYHPAGYLEDMYGSHQTRYQREPVSITLAVLLGIGVTAGIGTGTSALVQGPQQYSELKNAMMADLKELEKSITRLEESLASLAEVALQNQRGLDLLFLKEGGLCVALREECWFYVNHSGVIRDSMTKLRERLVKRQWEAKAQQGWFKGWFNRTPWLTTLISTLVGPLFIVLLLLTFGPCLLTRLL</sequence>
<dbReference type="SUPFAM" id="SSF58069">
    <property type="entry name" value="Virus ectodomain"/>
    <property type="match status" value="1"/>
</dbReference>
<reference evidence="4" key="1">
    <citation type="journal article" date="2011" name="Nat. Biotechnol.">
        <title>The genomic sequence of the Chinese hamster ovary (CHO)-K1 cell line.</title>
        <authorList>
            <person name="Xu X."/>
            <person name="Nagarajan H."/>
            <person name="Lewis N.E."/>
            <person name="Pan S."/>
            <person name="Cai Z."/>
            <person name="Liu X."/>
            <person name="Chen W."/>
            <person name="Xie M."/>
            <person name="Wang W."/>
            <person name="Hammond S."/>
            <person name="Andersen M.R."/>
            <person name="Neff N."/>
            <person name="Passarelli B."/>
            <person name="Koh W."/>
            <person name="Fan H.C."/>
            <person name="Wang J."/>
            <person name="Gui Y."/>
            <person name="Lee K.H."/>
            <person name="Betenbaugh M.J."/>
            <person name="Quake S.R."/>
            <person name="Famili I."/>
            <person name="Palsson B.O."/>
            <person name="Wang J."/>
        </authorList>
    </citation>
    <scope>NUCLEOTIDE SEQUENCE [LARGE SCALE GENOMIC DNA]</scope>
    <source>
        <strain evidence="4">CHO K1 cell line</strain>
    </source>
</reference>
<keyword evidence="3" id="KW-0946">Virion</keyword>